<dbReference type="EMBL" id="CAJOBS010001978">
    <property type="protein sequence ID" value="CAF4780582.1"/>
    <property type="molecule type" value="Genomic_DNA"/>
</dbReference>
<reference evidence="2" key="1">
    <citation type="submission" date="2021-02" db="EMBL/GenBank/DDBJ databases">
        <authorList>
            <person name="Nowell W R."/>
        </authorList>
    </citation>
    <scope>NUCLEOTIDE SEQUENCE</scope>
</reference>
<sequence>MITQVDQLVSYTAVWYAPYYGRFVSCHKRSYTEISDHITVTNFELDSIPTLVITHTYNICKPFRFVIDMNDTNSYVSQSFLLDSLTLHTDLTSFLTSTEHKNSTVIDSSHTNHGKTILPTPNRPILKQ</sequence>
<gene>
    <name evidence="2" type="ORF">TOA249_LOCUS22130</name>
</gene>
<dbReference type="AlphaFoldDB" id="A0A821N977"/>
<accession>A0A821N977</accession>
<dbReference type="Proteomes" id="UP000663838">
    <property type="component" value="Unassembled WGS sequence"/>
</dbReference>
<feature type="region of interest" description="Disordered" evidence="1">
    <location>
        <begin position="105"/>
        <end position="128"/>
    </location>
</feature>
<proteinExistence type="predicted"/>
<organism evidence="2 3">
    <name type="scientific">Rotaria socialis</name>
    <dbReference type="NCBI Taxonomy" id="392032"/>
    <lineage>
        <taxon>Eukaryota</taxon>
        <taxon>Metazoa</taxon>
        <taxon>Spiralia</taxon>
        <taxon>Gnathifera</taxon>
        <taxon>Rotifera</taxon>
        <taxon>Eurotatoria</taxon>
        <taxon>Bdelloidea</taxon>
        <taxon>Philodinida</taxon>
        <taxon>Philodinidae</taxon>
        <taxon>Rotaria</taxon>
    </lineage>
</organism>
<protein>
    <submittedName>
        <fullName evidence="2">Uncharacterized protein</fullName>
    </submittedName>
</protein>
<comment type="caution">
    <text evidence="2">The sequence shown here is derived from an EMBL/GenBank/DDBJ whole genome shotgun (WGS) entry which is preliminary data.</text>
</comment>
<evidence type="ECO:0000313" key="3">
    <source>
        <dbReference type="Proteomes" id="UP000663838"/>
    </source>
</evidence>
<evidence type="ECO:0000313" key="2">
    <source>
        <dbReference type="EMBL" id="CAF4780582.1"/>
    </source>
</evidence>
<name>A0A821N977_9BILA</name>
<evidence type="ECO:0000256" key="1">
    <source>
        <dbReference type="SAM" id="MobiDB-lite"/>
    </source>
</evidence>